<protein>
    <recommendedName>
        <fullName evidence="12">EF-hand domain-containing protein</fullName>
    </recommendedName>
</protein>
<dbReference type="Gene3D" id="1.50.40.10">
    <property type="entry name" value="Mitochondrial carrier domain"/>
    <property type="match status" value="1"/>
</dbReference>
<proteinExistence type="inferred from homology"/>
<dbReference type="OrthoDB" id="1924968at2759"/>
<dbReference type="SUPFAM" id="SSF103506">
    <property type="entry name" value="Mitochondrial carrier"/>
    <property type="match status" value="1"/>
</dbReference>
<keyword evidence="6" id="KW-0106">Calcium</keyword>
<evidence type="ECO:0000256" key="11">
    <source>
        <dbReference type="RuleBase" id="RU000488"/>
    </source>
</evidence>
<dbReference type="PROSITE" id="PS50222">
    <property type="entry name" value="EF_HAND_2"/>
    <property type="match status" value="2"/>
</dbReference>
<dbReference type="GO" id="GO:0005743">
    <property type="term" value="C:mitochondrial inner membrane"/>
    <property type="evidence" value="ECO:0007669"/>
    <property type="project" value="UniProtKB-SubCell"/>
</dbReference>
<dbReference type="PROSITE" id="PS00018">
    <property type="entry name" value="EF_HAND_1"/>
    <property type="match status" value="1"/>
</dbReference>
<keyword evidence="14" id="KW-1185">Reference proteome</keyword>
<dbReference type="PANTHER" id="PTHR45788">
    <property type="entry name" value="SUCCINATE/FUMARATE MITOCHONDRIAL TRANSPORTER-RELATED"/>
    <property type="match status" value="1"/>
</dbReference>
<comment type="caution">
    <text evidence="13">The sequence shown here is derived from an EMBL/GenBank/DDBJ whole genome shotgun (WGS) entry which is preliminary data.</text>
</comment>
<name>A0A8K1CX03_PYTOL</name>
<dbReference type="InterPro" id="IPR018108">
    <property type="entry name" value="MCP_transmembrane"/>
</dbReference>
<dbReference type="Gene3D" id="1.10.238.10">
    <property type="entry name" value="EF-hand"/>
    <property type="match status" value="2"/>
</dbReference>
<dbReference type="PROSITE" id="PS50920">
    <property type="entry name" value="SOLCAR"/>
    <property type="match status" value="3"/>
</dbReference>
<dbReference type="InterPro" id="IPR023395">
    <property type="entry name" value="MCP_dom_sf"/>
</dbReference>
<comment type="similarity">
    <text evidence="2 11">Belongs to the mitochondrial carrier (TC 2.A.29) family.</text>
</comment>
<keyword evidence="9 10" id="KW-0472">Membrane</keyword>
<feature type="repeat" description="Solcar" evidence="10">
    <location>
        <begin position="235"/>
        <end position="320"/>
    </location>
</feature>
<evidence type="ECO:0000256" key="9">
    <source>
        <dbReference type="ARBA" id="ARBA00023136"/>
    </source>
</evidence>
<dbReference type="SUPFAM" id="SSF47473">
    <property type="entry name" value="EF-hand"/>
    <property type="match status" value="1"/>
</dbReference>
<dbReference type="GO" id="GO:0005469">
    <property type="term" value="F:succinate:fumarate antiporter activity"/>
    <property type="evidence" value="ECO:0007669"/>
    <property type="project" value="TreeGrafter"/>
</dbReference>
<evidence type="ECO:0000256" key="2">
    <source>
        <dbReference type="ARBA" id="ARBA00006375"/>
    </source>
</evidence>
<dbReference type="InterPro" id="IPR002048">
    <property type="entry name" value="EF_hand_dom"/>
</dbReference>
<dbReference type="AlphaFoldDB" id="A0A8K1CX03"/>
<evidence type="ECO:0000256" key="8">
    <source>
        <dbReference type="ARBA" id="ARBA00023128"/>
    </source>
</evidence>
<dbReference type="Pfam" id="PF13499">
    <property type="entry name" value="EF-hand_7"/>
    <property type="match status" value="1"/>
</dbReference>
<evidence type="ECO:0000256" key="10">
    <source>
        <dbReference type="PROSITE-ProRule" id="PRU00282"/>
    </source>
</evidence>
<dbReference type="InterPro" id="IPR049563">
    <property type="entry name" value="TXTP-like"/>
</dbReference>
<keyword evidence="5" id="KW-0677">Repeat</keyword>
<keyword evidence="7" id="KW-1133">Transmembrane helix</keyword>
<dbReference type="EMBL" id="SPLM01000001">
    <property type="protein sequence ID" value="TMW69788.1"/>
    <property type="molecule type" value="Genomic_DNA"/>
</dbReference>
<dbReference type="PANTHER" id="PTHR45788:SF2">
    <property type="entry name" value="SUCCINATE_FUMARATE MITOCHONDRIAL TRANSPORTER"/>
    <property type="match status" value="1"/>
</dbReference>
<feature type="domain" description="EF-hand" evidence="12">
    <location>
        <begin position="116"/>
        <end position="151"/>
    </location>
</feature>
<dbReference type="Pfam" id="PF00153">
    <property type="entry name" value="Mito_carr"/>
    <property type="match status" value="3"/>
</dbReference>
<evidence type="ECO:0000256" key="3">
    <source>
        <dbReference type="ARBA" id="ARBA00022448"/>
    </source>
</evidence>
<keyword evidence="8" id="KW-0496">Mitochondrion</keyword>
<evidence type="ECO:0000313" key="14">
    <source>
        <dbReference type="Proteomes" id="UP000794436"/>
    </source>
</evidence>
<feature type="domain" description="EF-hand" evidence="12">
    <location>
        <begin position="52"/>
        <end position="87"/>
    </location>
</feature>
<evidence type="ECO:0000313" key="13">
    <source>
        <dbReference type="EMBL" id="TMW69788.1"/>
    </source>
</evidence>
<keyword evidence="3 11" id="KW-0813">Transport</keyword>
<sequence length="523" mass="58352">MLARRARRITTDPKHHSSFLLGLTPPLAFFLHTAHAMSSPKATLVRRNSRLTVDQMLRDAFDRVDVNGDGKVDALDIQKGLRTAGARLSTDEVSALMQKLDPHNRGQITFDDFHAIHEAFISKTFKEFDREKKGYLDDASLQEAMQRLGVQVTLAEAHSMIEELHPADARRVQENDFKYLYLLLRAKMYSPSGFEHLLWDPDVRHLSKHWWKASVEVGEGGLRAPLPQKKEAKSVSPTIKFFGGALSGVIEALILTPLDVTKTRLQLDKTGQYKGFVDAGKQLFRSEGPKGLYKGFTPWTIHVVTKNGTRFYFNAIYRRMLADKNGQVSGANEFIAGALAGATEAVLIVTPFEVIKTRLQGQNVIKGQELKYKGTIHTALTIMRNEGPFALWKGVAPTIGRQGLNQACSFWSNNAIKKHVWRLEDGETLPAWKSGLTGMLGAIPGPCLNCPLDVVKTRLMAQEAGKGQVAKYQSTLHALRVIPQEEGFAALYKGLIPRLTRLCPSYGIQWLVMDQVTAYFSKN</sequence>
<organism evidence="13 14">
    <name type="scientific">Pythium oligandrum</name>
    <name type="common">Mycoparasitic fungus</name>
    <dbReference type="NCBI Taxonomy" id="41045"/>
    <lineage>
        <taxon>Eukaryota</taxon>
        <taxon>Sar</taxon>
        <taxon>Stramenopiles</taxon>
        <taxon>Oomycota</taxon>
        <taxon>Peronosporomycetes</taxon>
        <taxon>Pythiales</taxon>
        <taxon>Pythiaceae</taxon>
        <taxon>Pythium</taxon>
    </lineage>
</organism>
<dbReference type="Proteomes" id="UP000794436">
    <property type="component" value="Unassembled WGS sequence"/>
</dbReference>
<feature type="repeat" description="Solcar" evidence="10">
    <location>
        <begin position="328"/>
        <end position="419"/>
    </location>
</feature>
<dbReference type="GO" id="GO:0005509">
    <property type="term" value="F:calcium ion binding"/>
    <property type="evidence" value="ECO:0007669"/>
    <property type="project" value="InterPro"/>
</dbReference>
<dbReference type="InterPro" id="IPR018247">
    <property type="entry name" value="EF_Hand_1_Ca_BS"/>
</dbReference>
<evidence type="ECO:0000256" key="5">
    <source>
        <dbReference type="ARBA" id="ARBA00022737"/>
    </source>
</evidence>
<accession>A0A8K1CX03</accession>
<comment type="subcellular location">
    <subcellularLocation>
        <location evidence="1">Mitochondrion inner membrane</location>
        <topology evidence="1">Multi-pass membrane protein</topology>
    </subcellularLocation>
</comment>
<gene>
    <name evidence="13" type="ORF">Poli38472_001944</name>
</gene>
<evidence type="ECO:0000256" key="4">
    <source>
        <dbReference type="ARBA" id="ARBA00022692"/>
    </source>
</evidence>
<evidence type="ECO:0000259" key="12">
    <source>
        <dbReference type="PROSITE" id="PS50222"/>
    </source>
</evidence>
<evidence type="ECO:0000256" key="1">
    <source>
        <dbReference type="ARBA" id="ARBA00004448"/>
    </source>
</evidence>
<evidence type="ECO:0000256" key="6">
    <source>
        <dbReference type="ARBA" id="ARBA00022837"/>
    </source>
</evidence>
<reference evidence="13" key="1">
    <citation type="submission" date="2019-03" db="EMBL/GenBank/DDBJ databases">
        <title>Long read genome sequence of the mycoparasitic Pythium oligandrum ATCC 38472 isolated from sugarbeet rhizosphere.</title>
        <authorList>
            <person name="Gaulin E."/>
        </authorList>
    </citation>
    <scope>NUCLEOTIDE SEQUENCE</scope>
    <source>
        <strain evidence="13">ATCC 38472_TT</strain>
    </source>
</reference>
<evidence type="ECO:0000256" key="7">
    <source>
        <dbReference type="ARBA" id="ARBA00022989"/>
    </source>
</evidence>
<keyword evidence="4 10" id="KW-0812">Transmembrane</keyword>
<dbReference type="InterPro" id="IPR011992">
    <property type="entry name" value="EF-hand-dom_pair"/>
</dbReference>
<feature type="repeat" description="Solcar" evidence="10">
    <location>
        <begin position="429"/>
        <end position="519"/>
    </location>
</feature>
<dbReference type="SMART" id="SM00054">
    <property type="entry name" value="EFh"/>
    <property type="match status" value="3"/>
</dbReference>